<dbReference type="Proteomes" id="UP001265315">
    <property type="component" value="Unassembled WGS sequence"/>
</dbReference>
<dbReference type="EMBL" id="JAVDSW010000001">
    <property type="protein sequence ID" value="MDR6701541.1"/>
    <property type="molecule type" value="Genomic_DNA"/>
</dbReference>
<evidence type="ECO:0008006" key="3">
    <source>
        <dbReference type="Google" id="ProtNLM"/>
    </source>
</evidence>
<reference evidence="1" key="1">
    <citation type="submission" date="2023-07" db="EMBL/GenBank/DDBJ databases">
        <title>Sorghum-associated microbial communities from plants grown in Nebraska, USA.</title>
        <authorList>
            <person name="Schachtman D."/>
        </authorList>
    </citation>
    <scope>NUCLEOTIDE SEQUENCE</scope>
    <source>
        <strain evidence="1">1457</strain>
    </source>
</reference>
<evidence type="ECO:0000313" key="1">
    <source>
        <dbReference type="EMBL" id="MDR6701541.1"/>
    </source>
</evidence>
<dbReference type="InterPro" id="IPR016024">
    <property type="entry name" value="ARM-type_fold"/>
</dbReference>
<organism evidence="1 2">
    <name type="scientific">Agrobacterium tumefaciens</name>
    <dbReference type="NCBI Taxonomy" id="358"/>
    <lineage>
        <taxon>Bacteria</taxon>
        <taxon>Pseudomonadati</taxon>
        <taxon>Pseudomonadota</taxon>
        <taxon>Alphaproteobacteria</taxon>
        <taxon>Hyphomicrobiales</taxon>
        <taxon>Rhizobiaceae</taxon>
        <taxon>Rhizobium/Agrobacterium group</taxon>
        <taxon>Agrobacterium</taxon>
        <taxon>Agrobacterium tumefaciens complex</taxon>
    </lineage>
</organism>
<gene>
    <name evidence="1" type="ORF">J2W61_001369</name>
</gene>
<name>A0AAW8LSM4_AGRTU</name>
<comment type="caution">
    <text evidence="1">The sequence shown here is derived from an EMBL/GenBank/DDBJ whole genome shotgun (WGS) entry which is preliminary data.</text>
</comment>
<dbReference type="RefSeq" id="WP_209689123.1">
    <property type="nucleotide sequence ID" value="NZ_JAGIPM010000001.1"/>
</dbReference>
<dbReference type="AlphaFoldDB" id="A0AAW8LSM4"/>
<accession>A0AAW8LSM4</accession>
<proteinExistence type="predicted"/>
<evidence type="ECO:0000313" key="2">
    <source>
        <dbReference type="Proteomes" id="UP001265315"/>
    </source>
</evidence>
<protein>
    <recommendedName>
        <fullName evidence="3">HEAT repeat domain-containing protein</fullName>
    </recommendedName>
</protein>
<dbReference type="SUPFAM" id="SSF48371">
    <property type="entry name" value="ARM repeat"/>
    <property type="match status" value="1"/>
</dbReference>
<sequence length="486" mass="53100">MHKIFGFIDRAEANFLKSEIESGNNARAKRALQIVCRLFRTGKGFLPGDKIKIENAVIGALSSGRSDEKVRRWCLSALSQFGSSKACWTPVATAIQGFPGEPQVLSAGIAALFKMDRQRAATFLSSLNNVSSEMLTLSARQAVGPTDPDIPSLTLNVEKCDPTILKLGLVLVGLDQSPEFLFHEKHSNKVMVKELGGHHDPLVSQYSAWAVAENKAMTIADLGIDLYDIGGRPENVRHYVYRLIAAENDYSIKYFDILNEGSQDESDEARMGAAMGLRDTYYEGIHDLTLGWITREDNDEVLAYIIDHVVRHAAKQPLYERRAIDLFVSYAADGAMRDRMMAAAAATPLSREFKKILHQEDDGLFGKIGAMNVTNNIKNLHMQGVNSISGDAHNSGQQLNVTNNNVTDEIIAKLVEVKSQIEMLNLDEKLRNEALAAVSAAQQEPTPTKVQTAVTAIKKVAAVLGATTTYGAGLVTIAEGLIKLVS</sequence>